<feature type="domain" description="DUF7903" evidence="1">
    <location>
        <begin position="2"/>
        <end position="118"/>
    </location>
</feature>
<dbReference type="InterPro" id="IPR057225">
    <property type="entry name" value="DUF7903"/>
</dbReference>
<accession>M1BVV5</accession>
<sequence length="336" mass="38125">MKHEMEEADMAQVKPSVVARFGKILFHGNSSICEESQETTPLSEANVRKMTRKFYANSPAAFTDYIEHRVVEKLELEYVKGKELYNIRLSDRLRPNSFVTCKCTVAKDYNKIELYKDEQINGIKDLIGSAVLDSEVQGGLRVEMAHWQGFFRWSIYPFDFKSSTGEVTQEIFLKMPGIISELRWFGRGTSMLEVSSSKPLASESKGFAFWVELVAPGLPSVGYLSYVVCCSEGIKNELIETPWLLIAANVKKDLLLSFQHMKREMEEVGMAQDEEINEIKDLIGSAIVDSEVPAGLRWPLNKRHSSGGRYVVNVIGHTTAKSYRNSSIRFKFRHAN</sequence>
<evidence type="ECO:0000313" key="3">
    <source>
        <dbReference type="Proteomes" id="UP000011115"/>
    </source>
</evidence>
<dbReference type="PaxDb" id="4113-PGSC0003DMT400054119"/>
<proteinExistence type="predicted"/>
<reference evidence="3" key="1">
    <citation type="journal article" date="2011" name="Nature">
        <title>Genome sequence and analysis of the tuber crop potato.</title>
        <authorList>
            <consortium name="The Potato Genome Sequencing Consortium"/>
        </authorList>
    </citation>
    <scope>NUCLEOTIDE SEQUENCE [LARGE SCALE GENOMIC DNA]</scope>
    <source>
        <strain evidence="3">cv. DM1-3 516 R44</strain>
    </source>
</reference>
<dbReference type="EnsemblPlants" id="PGSC0003DMT400054119">
    <property type="protein sequence ID" value="PGSC0003DMT400054119"/>
    <property type="gene ID" value="PGSC0003DMG400020989"/>
</dbReference>
<dbReference type="Gramene" id="PGSC0003DMT400054119">
    <property type="protein sequence ID" value="PGSC0003DMT400054119"/>
    <property type="gene ID" value="PGSC0003DMG400020989"/>
</dbReference>
<evidence type="ECO:0000313" key="2">
    <source>
        <dbReference type="EnsemblPlants" id="PGSC0003DMT400054119"/>
    </source>
</evidence>
<organism evidence="2 3">
    <name type="scientific">Solanum tuberosum</name>
    <name type="common">Potato</name>
    <dbReference type="NCBI Taxonomy" id="4113"/>
    <lineage>
        <taxon>Eukaryota</taxon>
        <taxon>Viridiplantae</taxon>
        <taxon>Streptophyta</taxon>
        <taxon>Embryophyta</taxon>
        <taxon>Tracheophyta</taxon>
        <taxon>Spermatophyta</taxon>
        <taxon>Magnoliopsida</taxon>
        <taxon>eudicotyledons</taxon>
        <taxon>Gunneridae</taxon>
        <taxon>Pentapetalae</taxon>
        <taxon>asterids</taxon>
        <taxon>lamiids</taxon>
        <taxon>Solanales</taxon>
        <taxon>Solanaceae</taxon>
        <taxon>Solanoideae</taxon>
        <taxon>Solaneae</taxon>
        <taxon>Solanum</taxon>
    </lineage>
</organism>
<dbReference type="InParanoid" id="M1BVV5"/>
<dbReference type="PANTHER" id="PTHR35481">
    <property type="entry name" value="DNA-DIRECTED RNA POLYMERASE SUBUNIT ALPHA"/>
    <property type="match status" value="1"/>
</dbReference>
<dbReference type="AlphaFoldDB" id="M1BVV5"/>
<dbReference type="eggNOG" id="ENOG502QUVX">
    <property type="taxonomic scope" value="Eukaryota"/>
</dbReference>
<dbReference type="PANTHER" id="PTHR35481:SF1">
    <property type="entry name" value="DNA-DIRECTED RNA POLYMERASE SUBUNIT ALPHA"/>
    <property type="match status" value="1"/>
</dbReference>
<dbReference type="HOGENOM" id="CLU_827435_0_0_1"/>
<reference evidence="2" key="2">
    <citation type="submission" date="2015-06" db="UniProtKB">
        <authorList>
            <consortium name="EnsemblPlants"/>
        </authorList>
    </citation>
    <scope>IDENTIFICATION</scope>
    <source>
        <strain evidence="2">DM1-3 516 R44</strain>
    </source>
</reference>
<name>M1BVV5_SOLTU</name>
<protein>
    <recommendedName>
        <fullName evidence="1">DUF7903 domain-containing protein</fullName>
    </recommendedName>
</protein>
<dbReference type="Pfam" id="PF25475">
    <property type="entry name" value="DUF7903"/>
    <property type="match status" value="2"/>
</dbReference>
<dbReference type="Proteomes" id="UP000011115">
    <property type="component" value="Unassembled WGS sequence"/>
</dbReference>
<evidence type="ECO:0000259" key="1">
    <source>
        <dbReference type="Pfam" id="PF25475"/>
    </source>
</evidence>
<keyword evidence="3" id="KW-1185">Reference proteome</keyword>
<feature type="domain" description="DUF7903" evidence="1">
    <location>
        <begin position="272"/>
        <end position="336"/>
    </location>
</feature>